<dbReference type="PANTHER" id="PTHR13069:SF21">
    <property type="entry name" value="ALKYLATED DNA REPAIR PROTEIN ALKB HOMOLOG 8"/>
    <property type="match status" value="1"/>
</dbReference>
<evidence type="ECO:0000256" key="3">
    <source>
        <dbReference type="SAM" id="MobiDB-lite"/>
    </source>
</evidence>
<dbReference type="EMBL" id="FNVN01000006">
    <property type="protein sequence ID" value="SEG66922.1"/>
    <property type="molecule type" value="Genomic_DNA"/>
</dbReference>
<keyword evidence="1 6" id="KW-0489">Methyltransferase</keyword>
<accession>A0A1H6C1V9</accession>
<dbReference type="AlphaFoldDB" id="A0A1H6C1V9"/>
<dbReference type="Gene3D" id="3.40.50.150">
    <property type="entry name" value="Vaccinia Virus protein VP39"/>
    <property type="match status" value="1"/>
</dbReference>
<dbReference type="SUPFAM" id="SSF53335">
    <property type="entry name" value="S-adenosyl-L-methionine-dependent methyltransferases"/>
    <property type="match status" value="1"/>
</dbReference>
<evidence type="ECO:0000313" key="5">
    <source>
        <dbReference type="EMBL" id="QCC48546.1"/>
    </source>
</evidence>
<proteinExistence type="predicted"/>
<protein>
    <submittedName>
        <fullName evidence="5">Class I SAM-dependent methyltransferase</fullName>
    </submittedName>
    <submittedName>
        <fullName evidence="6">Methyltransferase domain-containing protein</fullName>
    </submittedName>
</protein>
<dbReference type="InterPro" id="IPR051422">
    <property type="entry name" value="AlkB_tRNA_MeTrf/Diox"/>
</dbReference>
<keyword evidence="7" id="KW-1185">Reference proteome</keyword>
<dbReference type="Proteomes" id="UP000236740">
    <property type="component" value="Unassembled WGS sequence"/>
</dbReference>
<evidence type="ECO:0000256" key="1">
    <source>
        <dbReference type="ARBA" id="ARBA00022603"/>
    </source>
</evidence>
<dbReference type="Pfam" id="PF08241">
    <property type="entry name" value="Methyltransf_11"/>
    <property type="match status" value="1"/>
</dbReference>
<dbReference type="RefSeq" id="WP_103992783.1">
    <property type="nucleotide sequence ID" value="NZ_CP031311.1"/>
</dbReference>
<dbReference type="GO" id="GO:0008757">
    <property type="term" value="F:S-adenosylmethionine-dependent methyltransferase activity"/>
    <property type="evidence" value="ECO:0007669"/>
    <property type="project" value="InterPro"/>
</dbReference>
<dbReference type="PANTHER" id="PTHR13069">
    <property type="entry name" value="ALKYLATED DNA REPAIR PROTEIN ALKB HOMOLOG 8"/>
    <property type="match status" value="1"/>
</dbReference>
<dbReference type="Proteomes" id="UP000296733">
    <property type="component" value="Chromosome"/>
</dbReference>
<dbReference type="EMBL" id="CP031311">
    <property type="protein sequence ID" value="QCC48546.1"/>
    <property type="molecule type" value="Genomic_DNA"/>
</dbReference>
<dbReference type="CDD" id="cd02440">
    <property type="entry name" value="AdoMet_MTases"/>
    <property type="match status" value="1"/>
</dbReference>
<dbReference type="KEGG" id="hlm:DV707_13250"/>
<name>A0A1H6C1V9_9EURY</name>
<dbReference type="GeneID" id="39859078"/>
<evidence type="ECO:0000313" key="8">
    <source>
        <dbReference type="Proteomes" id="UP000296733"/>
    </source>
</evidence>
<keyword evidence="2 6" id="KW-0808">Transferase</keyword>
<reference evidence="6 7" key="1">
    <citation type="submission" date="2016-10" db="EMBL/GenBank/DDBJ databases">
        <authorList>
            <person name="de Groot N.N."/>
        </authorList>
    </citation>
    <scope>NUCLEOTIDE SEQUENCE [LARGE SCALE GENOMIC DNA]</scope>
    <source>
        <strain evidence="6 7">CGMCC 1.10331</strain>
    </source>
</reference>
<organism evidence="6 7">
    <name type="scientific">Halobellus limi</name>
    <dbReference type="NCBI Taxonomy" id="699433"/>
    <lineage>
        <taxon>Archaea</taxon>
        <taxon>Methanobacteriati</taxon>
        <taxon>Methanobacteriota</taxon>
        <taxon>Stenosarchaea group</taxon>
        <taxon>Halobacteria</taxon>
        <taxon>Halobacteriales</taxon>
        <taxon>Haloferacaceae</taxon>
        <taxon>Halobellus</taxon>
    </lineage>
</organism>
<evidence type="ECO:0000313" key="6">
    <source>
        <dbReference type="EMBL" id="SEG66922.1"/>
    </source>
</evidence>
<evidence type="ECO:0000313" key="7">
    <source>
        <dbReference type="Proteomes" id="UP000236740"/>
    </source>
</evidence>
<feature type="domain" description="Methyltransferase type 11" evidence="4">
    <location>
        <begin position="78"/>
        <end position="177"/>
    </location>
</feature>
<dbReference type="GO" id="GO:0006400">
    <property type="term" value="P:tRNA modification"/>
    <property type="evidence" value="ECO:0007669"/>
    <property type="project" value="UniProtKB-ARBA"/>
</dbReference>
<reference evidence="5 8" key="2">
    <citation type="journal article" date="2019" name="Nat. Commun.">
        <title>A new type of DNA phosphorothioation-based antiviral system in archaea.</title>
        <authorList>
            <person name="Xiong L."/>
            <person name="Liu S."/>
            <person name="Chen S."/>
            <person name="Xiao Y."/>
            <person name="Zhu B."/>
            <person name="Gao Y."/>
            <person name="Zhang Y."/>
            <person name="Chen B."/>
            <person name="Luo J."/>
            <person name="Deng Z."/>
            <person name="Chen X."/>
            <person name="Wang L."/>
            <person name="Chen S."/>
        </authorList>
    </citation>
    <scope>NUCLEOTIDE SEQUENCE [LARGE SCALE GENOMIC DNA]</scope>
    <source>
        <strain evidence="5 8">CGMCC 1.10331</strain>
    </source>
</reference>
<dbReference type="InterPro" id="IPR013216">
    <property type="entry name" value="Methyltransf_11"/>
</dbReference>
<feature type="region of interest" description="Disordered" evidence="3">
    <location>
        <begin position="35"/>
        <end position="70"/>
    </location>
</feature>
<dbReference type="InterPro" id="IPR029063">
    <property type="entry name" value="SAM-dependent_MTases_sf"/>
</dbReference>
<evidence type="ECO:0000259" key="4">
    <source>
        <dbReference type="Pfam" id="PF08241"/>
    </source>
</evidence>
<evidence type="ECO:0000256" key="2">
    <source>
        <dbReference type="ARBA" id="ARBA00022679"/>
    </source>
</evidence>
<dbReference type="GO" id="GO:0032259">
    <property type="term" value="P:methylation"/>
    <property type="evidence" value="ECO:0007669"/>
    <property type="project" value="UniProtKB-KW"/>
</dbReference>
<dbReference type="OrthoDB" id="18536at2157"/>
<dbReference type="GO" id="GO:0008175">
    <property type="term" value="F:tRNA methyltransferase activity"/>
    <property type="evidence" value="ECO:0007669"/>
    <property type="project" value="UniProtKB-ARBA"/>
</dbReference>
<feature type="compositionally biased region" description="Low complexity" evidence="3">
    <location>
        <begin position="47"/>
        <end position="64"/>
    </location>
</feature>
<gene>
    <name evidence="5" type="ORF">DV707_13250</name>
    <name evidence="6" type="ORF">SAMN04488133_3139</name>
</gene>
<sequence>MDDERASPVRETYDRIAEHFAATREYPWPEVTAFLGGDPADADDGAPADVPSALAGGAASALGGEPDTADGPAGRFGLDLGCGNGRHAESLSAVVGRVVGVDVSAGLLRTAERRSRERGFADSLELVRGDAASLPLRADAVDVAVYVATLHHLRSRERRVASLSELARVLAPGGRALVSAWSTAHDRFDETSGFDTTVAWTLPGGERVPRFYHIYDPDEFEADLAASDLDVVANTVSSGNCYAVVTPDTAGASD</sequence>